<evidence type="ECO:0000256" key="4">
    <source>
        <dbReference type="ARBA" id="ARBA00022980"/>
    </source>
</evidence>
<dbReference type="Gene3D" id="4.10.910.10">
    <property type="entry name" value="30s ribosomal protein s13, domain 2"/>
    <property type="match status" value="1"/>
</dbReference>
<dbReference type="GO" id="GO:0005829">
    <property type="term" value="C:cytosol"/>
    <property type="evidence" value="ECO:0007669"/>
    <property type="project" value="TreeGrafter"/>
</dbReference>
<dbReference type="SUPFAM" id="SSF46946">
    <property type="entry name" value="S13-like H2TH domain"/>
    <property type="match status" value="1"/>
</dbReference>
<dbReference type="GO" id="GO:0006412">
    <property type="term" value="P:translation"/>
    <property type="evidence" value="ECO:0007669"/>
    <property type="project" value="UniProtKB-UniRule"/>
</dbReference>
<feature type="compositionally biased region" description="Low complexity" evidence="9">
    <location>
        <begin position="123"/>
        <end position="133"/>
    </location>
</feature>
<evidence type="ECO:0000256" key="8">
    <source>
        <dbReference type="RuleBase" id="RU003830"/>
    </source>
</evidence>
<dbReference type="PROSITE" id="PS50159">
    <property type="entry name" value="RIBOSOMAL_S13_2"/>
    <property type="match status" value="1"/>
</dbReference>
<keyword evidence="3 7" id="KW-0694">RNA-binding</keyword>
<dbReference type="PANTHER" id="PTHR10871">
    <property type="entry name" value="30S RIBOSOMAL PROTEIN S13/40S RIBOSOMAL PROTEIN S18"/>
    <property type="match status" value="1"/>
</dbReference>
<comment type="caution">
    <text evidence="10">The sequence shown here is derived from an EMBL/GenBank/DDBJ whole genome shotgun (WGS) entry which is preliminary data.</text>
</comment>
<evidence type="ECO:0000313" key="11">
    <source>
        <dbReference type="Proteomes" id="UP000033980"/>
    </source>
</evidence>
<dbReference type="InterPro" id="IPR018269">
    <property type="entry name" value="Ribosomal_uS13_CS"/>
</dbReference>
<evidence type="ECO:0000313" key="10">
    <source>
        <dbReference type="EMBL" id="KKS92662.1"/>
    </source>
</evidence>
<evidence type="ECO:0000256" key="6">
    <source>
        <dbReference type="ARBA" id="ARBA00035166"/>
    </source>
</evidence>
<gene>
    <name evidence="7" type="primary">rpsM</name>
    <name evidence="10" type="ORF">UV68_C0039G0008</name>
</gene>
<dbReference type="Proteomes" id="UP000033980">
    <property type="component" value="Unassembled WGS sequence"/>
</dbReference>
<dbReference type="InterPro" id="IPR001892">
    <property type="entry name" value="Ribosomal_uS13"/>
</dbReference>
<dbReference type="HAMAP" id="MF_01315">
    <property type="entry name" value="Ribosomal_uS13"/>
    <property type="match status" value="1"/>
</dbReference>
<organism evidence="10 11">
    <name type="scientific">Candidatus Collierbacteria bacterium GW2011_GWC2_43_12</name>
    <dbReference type="NCBI Taxonomy" id="1618390"/>
    <lineage>
        <taxon>Bacteria</taxon>
        <taxon>Candidatus Collieribacteriota</taxon>
    </lineage>
</organism>
<evidence type="ECO:0000256" key="2">
    <source>
        <dbReference type="ARBA" id="ARBA00022730"/>
    </source>
</evidence>
<dbReference type="Pfam" id="PF00416">
    <property type="entry name" value="Ribosomal_S13"/>
    <property type="match status" value="1"/>
</dbReference>
<proteinExistence type="inferred from homology"/>
<dbReference type="PANTHER" id="PTHR10871:SF1">
    <property type="entry name" value="SMALL RIBOSOMAL SUBUNIT PROTEIN US13M"/>
    <property type="match status" value="1"/>
</dbReference>
<comment type="function">
    <text evidence="7">Located at the top of the head of the 30S subunit, it contacts several helices of the 16S rRNA. In the 70S ribosome it contacts the 23S rRNA (bridge B1a) and protein L5 of the 50S subunit (bridge B1b), connecting the 2 subunits; these bridges are implicated in subunit movement. Contacts the tRNAs in the A and P-sites.</text>
</comment>
<feature type="region of interest" description="Disordered" evidence="9">
    <location>
        <begin position="92"/>
        <end position="133"/>
    </location>
</feature>
<reference evidence="10 11" key="1">
    <citation type="journal article" date="2015" name="Nature">
        <title>rRNA introns, odd ribosomes, and small enigmatic genomes across a large radiation of phyla.</title>
        <authorList>
            <person name="Brown C.T."/>
            <person name="Hug L.A."/>
            <person name="Thomas B.C."/>
            <person name="Sharon I."/>
            <person name="Castelle C.J."/>
            <person name="Singh A."/>
            <person name="Wilkins M.J."/>
            <person name="Williams K.H."/>
            <person name="Banfield J.F."/>
        </authorList>
    </citation>
    <scope>NUCLEOTIDE SEQUENCE [LARGE SCALE GENOMIC DNA]</scope>
</reference>
<keyword evidence="7" id="KW-0820">tRNA-binding</keyword>
<keyword evidence="5 7" id="KW-0687">Ribonucleoprotein</keyword>
<evidence type="ECO:0000256" key="3">
    <source>
        <dbReference type="ARBA" id="ARBA00022884"/>
    </source>
</evidence>
<keyword evidence="4 7" id="KW-0689">Ribosomal protein</keyword>
<name>A0A0G1D4R1_9BACT</name>
<dbReference type="NCBIfam" id="TIGR03631">
    <property type="entry name" value="uS13_bact"/>
    <property type="match status" value="1"/>
</dbReference>
<dbReference type="EMBL" id="LCFK01000039">
    <property type="protein sequence ID" value="KKS92662.1"/>
    <property type="molecule type" value="Genomic_DNA"/>
</dbReference>
<dbReference type="FunFam" id="1.10.8.50:FF:000001">
    <property type="entry name" value="30S ribosomal protein S13"/>
    <property type="match status" value="1"/>
</dbReference>
<evidence type="ECO:0000256" key="1">
    <source>
        <dbReference type="ARBA" id="ARBA00008080"/>
    </source>
</evidence>
<protein>
    <recommendedName>
        <fullName evidence="6 7">Small ribosomal subunit protein uS13</fullName>
    </recommendedName>
</protein>
<dbReference type="InterPro" id="IPR027437">
    <property type="entry name" value="Rbsml_uS13_C"/>
</dbReference>
<dbReference type="PATRIC" id="fig|1618390.3.peg.714"/>
<dbReference type="AlphaFoldDB" id="A0A0G1D4R1"/>
<comment type="subunit">
    <text evidence="7">Part of the 30S ribosomal subunit. Forms a loose heterodimer with protein S19. Forms two bridges to the 50S subunit in the 70S ribosome.</text>
</comment>
<dbReference type="InterPro" id="IPR010979">
    <property type="entry name" value="Ribosomal_uS13-like_H2TH"/>
</dbReference>
<evidence type="ECO:0000256" key="9">
    <source>
        <dbReference type="SAM" id="MobiDB-lite"/>
    </source>
</evidence>
<dbReference type="GO" id="GO:0015935">
    <property type="term" value="C:small ribosomal subunit"/>
    <property type="evidence" value="ECO:0007669"/>
    <property type="project" value="TreeGrafter"/>
</dbReference>
<dbReference type="Gene3D" id="1.10.8.50">
    <property type="match status" value="1"/>
</dbReference>
<dbReference type="PIRSF" id="PIRSF002134">
    <property type="entry name" value="Ribosomal_S13"/>
    <property type="match status" value="1"/>
</dbReference>
<accession>A0A0G1D4R1</accession>
<evidence type="ECO:0000256" key="5">
    <source>
        <dbReference type="ARBA" id="ARBA00023274"/>
    </source>
</evidence>
<comment type="similarity">
    <text evidence="1 7 8">Belongs to the universal ribosomal protein uS13 family.</text>
</comment>
<dbReference type="PROSITE" id="PS00646">
    <property type="entry name" value="RIBOSOMAL_S13_1"/>
    <property type="match status" value="1"/>
</dbReference>
<evidence type="ECO:0000256" key="7">
    <source>
        <dbReference type="HAMAP-Rule" id="MF_01315"/>
    </source>
</evidence>
<feature type="compositionally biased region" description="Basic residues" evidence="9">
    <location>
        <begin position="100"/>
        <end position="115"/>
    </location>
</feature>
<dbReference type="GO" id="GO:0000049">
    <property type="term" value="F:tRNA binding"/>
    <property type="evidence" value="ECO:0007669"/>
    <property type="project" value="UniProtKB-UniRule"/>
</dbReference>
<dbReference type="GO" id="GO:0019843">
    <property type="term" value="F:rRNA binding"/>
    <property type="evidence" value="ECO:0007669"/>
    <property type="project" value="UniProtKB-UniRule"/>
</dbReference>
<dbReference type="InterPro" id="IPR019980">
    <property type="entry name" value="Ribosomal_uS13_bac-type"/>
</dbReference>
<sequence>MPRLSGIDIPNEKRIDVALTYIYGIGEKVAKDILKQAKVDPHIRTKNLTGEELKSIQAVIETLPTEGELRKMVRDNIETLKRIQAYRGIRHSMGLPVRGQRTRTNARTRKGKRKTIGAVSKEAATTAAPAAKK</sequence>
<keyword evidence="2 7" id="KW-0699">rRNA-binding</keyword>
<dbReference type="GO" id="GO:0003735">
    <property type="term" value="F:structural constituent of ribosome"/>
    <property type="evidence" value="ECO:0007669"/>
    <property type="project" value="InterPro"/>
</dbReference>